<dbReference type="EMBL" id="FQXK01000009">
    <property type="protein sequence ID" value="SHH94790.1"/>
    <property type="molecule type" value="Genomic_DNA"/>
</dbReference>
<feature type="signal peptide" evidence="1">
    <location>
        <begin position="1"/>
        <end position="19"/>
    </location>
</feature>
<gene>
    <name evidence="2" type="ORF">SAMN02745229_01289</name>
</gene>
<evidence type="ECO:0000313" key="2">
    <source>
        <dbReference type="EMBL" id="SHH94790.1"/>
    </source>
</evidence>
<reference evidence="3" key="1">
    <citation type="submission" date="2016-11" db="EMBL/GenBank/DDBJ databases">
        <authorList>
            <person name="Varghese N."/>
            <person name="Submissions S."/>
        </authorList>
    </citation>
    <scope>NUCLEOTIDE SEQUENCE [LARGE SCALE GENOMIC DNA]</scope>
    <source>
        <strain evidence="3">DSM 3071</strain>
    </source>
</reference>
<organism evidence="2 3">
    <name type="scientific">Butyrivibrio fibrisolvens DSM 3071</name>
    <dbReference type="NCBI Taxonomy" id="1121131"/>
    <lineage>
        <taxon>Bacteria</taxon>
        <taxon>Bacillati</taxon>
        <taxon>Bacillota</taxon>
        <taxon>Clostridia</taxon>
        <taxon>Lachnospirales</taxon>
        <taxon>Lachnospiraceae</taxon>
        <taxon>Butyrivibrio</taxon>
    </lineage>
</organism>
<protein>
    <recommendedName>
        <fullName evidence="4">C2H2-type domain-containing protein</fullName>
    </recommendedName>
</protein>
<sequence length="75" mass="8003">MKSLLLVKVMALIISESIAANSATVTTTDTLAYNSSACEQIMTISCHDCHENFDADISASHVTCPHCGHSNEFDG</sequence>
<evidence type="ECO:0000256" key="1">
    <source>
        <dbReference type="SAM" id="SignalP"/>
    </source>
</evidence>
<dbReference type="RefSeq" id="WP_073386415.1">
    <property type="nucleotide sequence ID" value="NZ_FQXK01000009.1"/>
</dbReference>
<evidence type="ECO:0000313" key="3">
    <source>
        <dbReference type="Proteomes" id="UP000184278"/>
    </source>
</evidence>
<keyword evidence="1" id="KW-0732">Signal</keyword>
<keyword evidence="3" id="KW-1185">Reference proteome</keyword>
<evidence type="ECO:0008006" key="4">
    <source>
        <dbReference type="Google" id="ProtNLM"/>
    </source>
</evidence>
<feature type="chain" id="PRO_5039316990" description="C2H2-type domain-containing protein" evidence="1">
    <location>
        <begin position="20"/>
        <end position="75"/>
    </location>
</feature>
<dbReference type="Proteomes" id="UP000184278">
    <property type="component" value="Unassembled WGS sequence"/>
</dbReference>
<dbReference type="AlphaFoldDB" id="A0A1M5X4K4"/>
<proteinExistence type="predicted"/>
<dbReference type="OrthoDB" id="2005651at2"/>
<accession>A0A1M5X4K4</accession>
<name>A0A1M5X4K4_BUTFI</name>
<dbReference type="GeneID" id="89510329"/>